<evidence type="ECO:0000256" key="4">
    <source>
        <dbReference type="ARBA" id="ARBA00022777"/>
    </source>
</evidence>
<feature type="binding site" evidence="8">
    <location>
        <begin position="10"/>
        <end position="18"/>
    </location>
    <ligand>
        <name>ATP</name>
        <dbReference type="ChEBI" id="CHEBI:30616"/>
    </ligand>
</feature>
<dbReference type="Pfam" id="PF02224">
    <property type="entry name" value="Cytidylate_kin"/>
    <property type="match status" value="1"/>
</dbReference>
<dbReference type="NCBIfam" id="TIGR00017">
    <property type="entry name" value="cmk"/>
    <property type="match status" value="1"/>
</dbReference>
<dbReference type="CDD" id="cd02020">
    <property type="entry name" value="CMPK"/>
    <property type="match status" value="1"/>
</dbReference>
<evidence type="ECO:0000259" key="9">
    <source>
        <dbReference type="Pfam" id="PF02224"/>
    </source>
</evidence>
<dbReference type="InterPro" id="IPR011994">
    <property type="entry name" value="Cytidylate_kinase_dom"/>
</dbReference>
<feature type="domain" description="Cytidylate kinase" evidence="9">
    <location>
        <begin position="6"/>
        <end position="217"/>
    </location>
</feature>
<dbReference type="GO" id="GO:0036430">
    <property type="term" value="F:CMP kinase activity"/>
    <property type="evidence" value="ECO:0007669"/>
    <property type="project" value="RHEA"/>
</dbReference>
<comment type="similarity">
    <text evidence="1 8">Belongs to the cytidylate kinase family. Type 1 subfamily.</text>
</comment>
<evidence type="ECO:0000256" key="8">
    <source>
        <dbReference type="HAMAP-Rule" id="MF_00238"/>
    </source>
</evidence>
<evidence type="ECO:0000256" key="7">
    <source>
        <dbReference type="ARBA" id="ARBA00048478"/>
    </source>
</evidence>
<evidence type="ECO:0000256" key="3">
    <source>
        <dbReference type="ARBA" id="ARBA00022741"/>
    </source>
</evidence>
<dbReference type="InterPro" id="IPR003136">
    <property type="entry name" value="Cytidylate_kin"/>
</dbReference>
<dbReference type="EMBL" id="MUKB01000050">
    <property type="protein sequence ID" value="OPX18009.1"/>
    <property type="molecule type" value="Genomic_DNA"/>
</dbReference>
<dbReference type="GO" id="GO:0036431">
    <property type="term" value="F:dCMP kinase activity"/>
    <property type="evidence" value="ECO:0007669"/>
    <property type="project" value="InterPro"/>
</dbReference>
<sequence length="225" mass="25825">MAGFIVAIDGAAGSGKSTTAKGVARRLNFFYLDTGAMYRAFTLKYLQEKSVGIGEPVIKRLLQETRIRLEKEGDEYHTYLDGEDVSLKIREPEVNRFVSQVSAIPEVREWMVHQQRRIAKDKNVVCEGRDIGTVVFPDAQVKIFMKADIEVRARRRKKELLEKDIDVDLAEVMENLKFRDQYDSTREHSPLRVARDAVIIDTTNLTIEQEINLVEKIVRARLKSL</sequence>
<comment type="catalytic activity">
    <reaction evidence="6 8">
        <text>dCMP + ATP = dCDP + ADP</text>
        <dbReference type="Rhea" id="RHEA:25094"/>
        <dbReference type="ChEBI" id="CHEBI:30616"/>
        <dbReference type="ChEBI" id="CHEBI:57566"/>
        <dbReference type="ChEBI" id="CHEBI:58593"/>
        <dbReference type="ChEBI" id="CHEBI:456216"/>
        <dbReference type="EC" id="2.7.4.25"/>
    </reaction>
</comment>
<evidence type="ECO:0000256" key="1">
    <source>
        <dbReference type="ARBA" id="ARBA00009427"/>
    </source>
</evidence>
<dbReference type="HAMAP" id="MF_00238">
    <property type="entry name" value="Cytidyl_kinase_type1"/>
    <property type="match status" value="1"/>
</dbReference>
<gene>
    <name evidence="8" type="primary">cmk</name>
    <name evidence="10" type="ORF">BXT86_03450</name>
</gene>
<reference evidence="11" key="1">
    <citation type="submission" date="2017-01" db="EMBL/GenBank/DDBJ databases">
        <title>Novel pathways for hydrocarbon cycling and metabolic interdependencies in hydrothermal sediment communities.</title>
        <authorList>
            <person name="Dombrowski N."/>
            <person name="Seitz K."/>
            <person name="Teske A."/>
            <person name="Baker B."/>
        </authorList>
    </citation>
    <scope>NUCLEOTIDE SEQUENCE [LARGE SCALE GENOMIC DNA]</scope>
</reference>
<dbReference type="EC" id="2.7.4.25" evidence="8"/>
<organism evidence="10 11">
    <name type="scientific">candidate division WOR-3 bacterium 4484_100</name>
    <dbReference type="NCBI Taxonomy" id="1936077"/>
    <lineage>
        <taxon>Bacteria</taxon>
        <taxon>Bacteria division WOR-3</taxon>
    </lineage>
</organism>
<keyword evidence="4 8" id="KW-0418">Kinase</keyword>
<dbReference type="SUPFAM" id="SSF52540">
    <property type="entry name" value="P-loop containing nucleoside triphosphate hydrolases"/>
    <property type="match status" value="1"/>
</dbReference>
<dbReference type="InterPro" id="IPR027417">
    <property type="entry name" value="P-loop_NTPase"/>
</dbReference>
<dbReference type="PANTHER" id="PTHR21299">
    <property type="entry name" value="CYTIDYLATE KINASE/PANTOATE-BETA-ALANINE LIGASE"/>
    <property type="match status" value="1"/>
</dbReference>
<keyword evidence="5 8" id="KW-0067">ATP-binding</keyword>
<protein>
    <recommendedName>
        <fullName evidence="8">Cytidylate kinase</fullName>
        <shortName evidence="8">CK</shortName>
        <ecNumber evidence="8">2.7.4.25</ecNumber>
    </recommendedName>
    <alternativeName>
        <fullName evidence="8">Cytidine monophosphate kinase</fullName>
        <shortName evidence="8">CMP kinase</shortName>
    </alternativeName>
</protein>
<dbReference type="Proteomes" id="UP000191663">
    <property type="component" value="Unassembled WGS sequence"/>
</dbReference>
<comment type="caution">
    <text evidence="10">The sequence shown here is derived from an EMBL/GenBank/DDBJ whole genome shotgun (WGS) entry which is preliminary data.</text>
</comment>
<keyword evidence="8" id="KW-0963">Cytoplasm</keyword>
<dbReference type="GO" id="GO:0015949">
    <property type="term" value="P:nucleobase-containing small molecule interconversion"/>
    <property type="evidence" value="ECO:0007669"/>
    <property type="project" value="TreeGrafter"/>
</dbReference>
<dbReference type="AlphaFoldDB" id="A0A1V4QF71"/>
<accession>A0A1V4QF71</accession>
<comment type="subcellular location">
    <subcellularLocation>
        <location evidence="8">Cytoplasm</location>
    </subcellularLocation>
</comment>
<keyword evidence="3 8" id="KW-0547">Nucleotide-binding</keyword>
<keyword evidence="2 8" id="KW-0808">Transferase</keyword>
<dbReference type="Gene3D" id="3.40.50.300">
    <property type="entry name" value="P-loop containing nucleotide triphosphate hydrolases"/>
    <property type="match status" value="1"/>
</dbReference>
<dbReference type="PANTHER" id="PTHR21299:SF2">
    <property type="entry name" value="CYTIDYLATE KINASE"/>
    <property type="match status" value="1"/>
</dbReference>
<dbReference type="GO" id="GO:0005524">
    <property type="term" value="F:ATP binding"/>
    <property type="evidence" value="ECO:0007669"/>
    <property type="project" value="UniProtKB-UniRule"/>
</dbReference>
<dbReference type="GO" id="GO:0006220">
    <property type="term" value="P:pyrimidine nucleotide metabolic process"/>
    <property type="evidence" value="ECO:0007669"/>
    <property type="project" value="UniProtKB-UniRule"/>
</dbReference>
<evidence type="ECO:0000256" key="6">
    <source>
        <dbReference type="ARBA" id="ARBA00047615"/>
    </source>
</evidence>
<dbReference type="GO" id="GO:0005829">
    <property type="term" value="C:cytosol"/>
    <property type="evidence" value="ECO:0007669"/>
    <property type="project" value="TreeGrafter"/>
</dbReference>
<evidence type="ECO:0000313" key="11">
    <source>
        <dbReference type="Proteomes" id="UP000191663"/>
    </source>
</evidence>
<evidence type="ECO:0000313" key="10">
    <source>
        <dbReference type="EMBL" id="OPX18009.1"/>
    </source>
</evidence>
<evidence type="ECO:0000256" key="5">
    <source>
        <dbReference type="ARBA" id="ARBA00022840"/>
    </source>
</evidence>
<evidence type="ECO:0000256" key="2">
    <source>
        <dbReference type="ARBA" id="ARBA00022679"/>
    </source>
</evidence>
<comment type="catalytic activity">
    <reaction evidence="7 8">
        <text>CMP + ATP = CDP + ADP</text>
        <dbReference type="Rhea" id="RHEA:11600"/>
        <dbReference type="ChEBI" id="CHEBI:30616"/>
        <dbReference type="ChEBI" id="CHEBI:58069"/>
        <dbReference type="ChEBI" id="CHEBI:60377"/>
        <dbReference type="ChEBI" id="CHEBI:456216"/>
        <dbReference type="EC" id="2.7.4.25"/>
    </reaction>
</comment>
<name>A0A1V4QF71_UNCW3</name>
<proteinExistence type="inferred from homology"/>